<feature type="signal peptide" evidence="1">
    <location>
        <begin position="1"/>
        <end position="18"/>
    </location>
</feature>
<evidence type="ECO:0000313" key="4">
    <source>
        <dbReference type="Proteomes" id="UP000566819"/>
    </source>
</evidence>
<protein>
    <recommendedName>
        <fullName evidence="2">GH18 domain-containing protein</fullName>
    </recommendedName>
</protein>
<organism evidence="3 4">
    <name type="scientific">Cudoniella acicularis</name>
    <dbReference type="NCBI Taxonomy" id="354080"/>
    <lineage>
        <taxon>Eukaryota</taxon>
        <taxon>Fungi</taxon>
        <taxon>Dikarya</taxon>
        <taxon>Ascomycota</taxon>
        <taxon>Pezizomycotina</taxon>
        <taxon>Leotiomycetes</taxon>
        <taxon>Helotiales</taxon>
        <taxon>Tricladiaceae</taxon>
        <taxon>Cudoniella</taxon>
    </lineage>
</organism>
<feature type="chain" id="PRO_5034954065" description="GH18 domain-containing protein" evidence="1">
    <location>
        <begin position="19"/>
        <end position="361"/>
    </location>
</feature>
<dbReference type="AlphaFoldDB" id="A0A8H4RR97"/>
<dbReference type="Proteomes" id="UP000566819">
    <property type="component" value="Unassembled WGS sequence"/>
</dbReference>
<dbReference type="SUPFAM" id="SSF51445">
    <property type="entry name" value="(Trans)glycosidases"/>
    <property type="match status" value="1"/>
</dbReference>
<dbReference type="GO" id="GO:0004568">
    <property type="term" value="F:chitinase activity"/>
    <property type="evidence" value="ECO:0007669"/>
    <property type="project" value="TreeGrafter"/>
</dbReference>
<proteinExistence type="predicted"/>
<keyword evidence="4" id="KW-1185">Reference proteome</keyword>
<sequence>MTPAMLCLISLLATFAIASPIHEIIARQNSDLPRLVIYYQSSHDANGNPVSMLPLITEQGISLTHIIISSFHMDSNSVIHLNDAPPSDPKFATIWNETAVLKNAGVKIMGMIGGAAPGSYDNTTLDGDDATFAEYYGQVKDLVTTYGLQGLDLDVEQPMSQAGITRLVDSLYQDFGSDFIITLAPVAAALDNGGNLSGFDYKQLESTDGDKIAFYNAQFYNGWGELTDSNQFDQIVENGFSPQKVMAGEITSPDNGNGFIPYEQLNTTIIQLRNAYGEIGGIMGWEYFNSAPDGSSEPWVWAQEMTAVLRPNQPVNLTITPATASALADAWKSSVVGNTPTVEQGSVEPTPNVDYMAMVNA</sequence>
<dbReference type="InterPro" id="IPR001223">
    <property type="entry name" value="Glyco_hydro18_cat"/>
</dbReference>
<dbReference type="EMBL" id="JAAMPI010000226">
    <property type="protein sequence ID" value="KAF4633873.1"/>
    <property type="molecule type" value="Genomic_DNA"/>
</dbReference>
<evidence type="ECO:0000259" key="2">
    <source>
        <dbReference type="PROSITE" id="PS51910"/>
    </source>
</evidence>
<dbReference type="PROSITE" id="PS51910">
    <property type="entry name" value="GH18_2"/>
    <property type="match status" value="1"/>
</dbReference>
<dbReference type="GO" id="GO:0005975">
    <property type="term" value="P:carbohydrate metabolic process"/>
    <property type="evidence" value="ECO:0007669"/>
    <property type="project" value="InterPro"/>
</dbReference>
<reference evidence="3 4" key="1">
    <citation type="submission" date="2020-03" db="EMBL/GenBank/DDBJ databases">
        <title>Draft Genome Sequence of Cudoniella acicularis.</title>
        <authorList>
            <person name="Buettner E."/>
            <person name="Kellner H."/>
        </authorList>
    </citation>
    <scope>NUCLEOTIDE SEQUENCE [LARGE SCALE GENOMIC DNA]</scope>
    <source>
        <strain evidence="3 4">DSM 108380</strain>
    </source>
</reference>
<dbReference type="GO" id="GO:0005576">
    <property type="term" value="C:extracellular region"/>
    <property type="evidence" value="ECO:0007669"/>
    <property type="project" value="TreeGrafter"/>
</dbReference>
<evidence type="ECO:0000256" key="1">
    <source>
        <dbReference type="SAM" id="SignalP"/>
    </source>
</evidence>
<gene>
    <name evidence="3" type="ORF">G7Y89_g4242</name>
</gene>
<dbReference type="PANTHER" id="PTHR45708">
    <property type="entry name" value="ENDOCHITINASE"/>
    <property type="match status" value="1"/>
</dbReference>
<dbReference type="InterPro" id="IPR017853">
    <property type="entry name" value="GH"/>
</dbReference>
<dbReference type="PANTHER" id="PTHR45708:SF60">
    <property type="entry name" value="III CHITINASE, PUTATIVE (AFU_ORTHOLOGUE AFUA_5G03850)-RELATED"/>
    <property type="match status" value="1"/>
</dbReference>
<dbReference type="Pfam" id="PF00704">
    <property type="entry name" value="Glyco_hydro_18"/>
    <property type="match status" value="1"/>
</dbReference>
<keyword evidence="1" id="KW-0732">Signal</keyword>
<dbReference type="OrthoDB" id="3012298at2759"/>
<comment type="caution">
    <text evidence="3">The sequence shown here is derived from an EMBL/GenBank/DDBJ whole genome shotgun (WGS) entry which is preliminary data.</text>
</comment>
<name>A0A8H4RR97_9HELO</name>
<dbReference type="Gene3D" id="3.20.20.80">
    <property type="entry name" value="Glycosidases"/>
    <property type="match status" value="1"/>
</dbReference>
<dbReference type="InterPro" id="IPR050542">
    <property type="entry name" value="Glycosyl_Hydrlase18_Chitinase"/>
</dbReference>
<evidence type="ECO:0000313" key="3">
    <source>
        <dbReference type="EMBL" id="KAF4633873.1"/>
    </source>
</evidence>
<accession>A0A8H4RR97</accession>
<feature type="domain" description="GH18" evidence="2">
    <location>
        <begin position="33"/>
        <end position="312"/>
    </location>
</feature>